<dbReference type="InterPro" id="IPR000742">
    <property type="entry name" value="EGF"/>
</dbReference>
<organism evidence="4 5">
    <name type="scientific">Heterorhabditis bacteriophora</name>
    <name type="common">Entomopathogenic nematode worm</name>
    <dbReference type="NCBI Taxonomy" id="37862"/>
    <lineage>
        <taxon>Eukaryota</taxon>
        <taxon>Metazoa</taxon>
        <taxon>Ecdysozoa</taxon>
        <taxon>Nematoda</taxon>
        <taxon>Chromadorea</taxon>
        <taxon>Rhabditida</taxon>
        <taxon>Rhabditina</taxon>
        <taxon>Rhabditomorpha</taxon>
        <taxon>Strongyloidea</taxon>
        <taxon>Heterorhabditidae</taxon>
        <taxon>Heterorhabditis</taxon>
    </lineage>
</organism>
<feature type="compositionally biased region" description="Basic residues" evidence="1">
    <location>
        <begin position="148"/>
        <end position="157"/>
    </location>
</feature>
<dbReference type="AlphaFoldDB" id="A0A1I7XMX6"/>
<proteinExistence type="predicted"/>
<evidence type="ECO:0000313" key="4">
    <source>
        <dbReference type="Proteomes" id="UP000095283"/>
    </source>
</evidence>
<accession>A0A1I7XMX6</accession>
<name>A0A1I7XMX6_HETBA</name>
<evidence type="ECO:0000259" key="3">
    <source>
        <dbReference type="PROSITE" id="PS00022"/>
    </source>
</evidence>
<protein>
    <submittedName>
        <fullName evidence="5">EGF-like domain-containing protein</fullName>
    </submittedName>
</protein>
<evidence type="ECO:0000256" key="2">
    <source>
        <dbReference type="SAM" id="Phobius"/>
    </source>
</evidence>
<feature type="domain" description="EGF-like" evidence="3">
    <location>
        <begin position="38"/>
        <end position="49"/>
    </location>
</feature>
<keyword evidence="2" id="KW-1133">Transmembrane helix</keyword>
<reference evidence="5" key="1">
    <citation type="submission" date="2016-11" db="UniProtKB">
        <authorList>
            <consortium name="WormBaseParasite"/>
        </authorList>
    </citation>
    <scope>IDENTIFICATION</scope>
</reference>
<dbReference type="WBParaSite" id="Hba_18664">
    <property type="protein sequence ID" value="Hba_18664"/>
    <property type="gene ID" value="Hba_18664"/>
</dbReference>
<feature type="transmembrane region" description="Helical" evidence="2">
    <location>
        <begin position="65"/>
        <end position="87"/>
    </location>
</feature>
<sequence>MEEVVLQTEEKIITIKAEKCESVSCGIGECVEAPFTRCICPSGVVGDRCQYSIAERRWTAVDASLLSLLLLVVLLSLAFVCVAIKYYQEKVARIEKMSPLTAVYSPQWMTTDLPNRVVPLYEPRLHLSSPPPGYDSDNEIAMRSGERRSRRNSRIKSRVMGSKEKFEEEIEEEAV</sequence>
<keyword evidence="2" id="KW-0812">Transmembrane</keyword>
<keyword evidence="2" id="KW-0472">Membrane</keyword>
<feature type="region of interest" description="Disordered" evidence="1">
    <location>
        <begin position="128"/>
        <end position="175"/>
    </location>
</feature>
<evidence type="ECO:0000256" key="1">
    <source>
        <dbReference type="SAM" id="MobiDB-lite"/>
    </source>
</evidence>
<evidence type="ECO:0000313" key="5">
    <source>
        <dbReference type="WBParaSite" id="Hba_18664"/>
    </source>
</evidence>
<dbReference type="PROSITE" id="PS00022">
    <property type="entry name" value="EGF_1"/>
    <property type="match status" value="1"/>
</dbReference>
<keyword evidence="4" id="KW-1185">Reference proteome</keyword>
<dbReference type="Proteomes" id="UP000095283">
    <property type="component" value="Unplaced"/>
</dbReference>